<proteinExistence type="predicted"/>
<keyword evidence="2" id="KW-1185">Reference proteome</keyword>
<dbReference type="SUPFAM" id="SSF50715">
    <property type="entry name" value="Ribosomal protein L25-like"/>
    <property type="match status" value="1"/>
</dbReference>
<name>A0ABP0JQS0_9DINO</name>
<comment type="caution">
    <text evidence="1">The sequence shown here is derived from an EMBL/GenBank/DDBJ whole genome shotgun (WGS) entry which is preliminary data.</text>
</comment>
<evidence type="ECO:0000313" key="2">
    <source>
        <dbReference type="Proteomes" id="UP001642484"/>
    </source>
</evidence>
<dbReference type="PANTHER" id="PTHR33284">
    <property type="entry name" value="RIBOSOMAL PROTEIN L25/GLN-TRNA SYNTHETASE, ANTI-CODON-BINDING DOMAIN-CONTAINING PROTEIN"/>
    <property type="match status" value="1"/>
</dbReference>
<organism evidence="1 2">
    <name type="scientific">Durusdinium trenchii</name>
    <dbReference type="NCBI Taxonomy" id="1381693"/>
    <lineage>
        <taxon>Eukaryota</taxon>
        <taxon>Sar</taxon>
        <taxon>Alveolata</taxon>
        <taxon>Dinophyceae</taxon>
        <taxon>Suessiales</taxon>
        <taxon>Symbiodiniaceae</taxon>
        <taxon>Durusdinium</taxon>
    </lineage>
</organism>
<sequence>MLRQDMISYFQNAPERDSTVYIRAEPWPKFTMKEMLVEKGLLPGVISKYGPNRKVTFNKAEMEALAFDEPQGHLSHLFKGRLFRPLGDRAGWTGRVGRIAHGEECVVTDVSVHPVEQELMFVRFDRHIPGKMSVVPIPVSISGLWGCPGYRKGGHVDVMLPTVLCEVVGEQIPPPLVVDVSNLHLEEPFGKITLRDMLPLLPKDGTVRFAREYSMDEEVITCYDPKALGEVPLPHDWQDPNFDHRGGRYHLTFTGFWPKQ</sequence>
<accession>A0ABP0JQS0</accession>
<evidence type="ECO:0000313" key="1">
    <source>
        <dbReference type="EMBL" id="CAK9016814.1"/>
    </source>
</evidence>
<dbReference type="InterPro" id="IPR020930">
    <property type="entry name" value="Ribosomal_uL5_bac-type"/>
</dbReference>
<dbReference type="Proteomes" id="UP001642484">
    <property type="component" value="Unassembled WGS sequence"/>
</dbReference>
<reference evidence="1 2" key="1">
    <citation type="submission" date="2024-02" db="EMBL/GenBank/DDBJ databases">
        <authorList>
            <person name="Chen Y."/>
            <person name="Shah S."/>
            <person name="Dougan E. K."/>
            <person name="Thang M."/>
            <person name="Chan C."/>
        </authorList>
    </citation>
    <scope>NUCLEOTIDE SEQUENCE [LARGE SCALE GENOMIC DNA]</scope>
</reference>
<dbReference type="InterPro" id="IPR011035">
    <property type="entry name" value="Ribosomal_bL25/Gln-tRNA_synth"/>
</dbReference>
<dbReference type="EMBL" id="CAXAMN010006191">
    <property type="protein sequence ID" value="CAK9016814.1"/>
    <property type="molecule type" value="Genomic_DNA"/>
</dbReference>
<gene>
    <name evidence="1" type="ORF">CCMP2556_LOCUS12640</name>
</gene>
<protein>
    <submittedName>
        <fullName evidence="1">Uncharacterized protein</fullName>
    </submittedName>
</protein>
<dbReference type="PANTHER" id="PTHR33284:SF1">
    <property type="entry name" value="RIBOSOMAL PROTEIN L25_GLN-TRNA SYNTHETASE, ANTI-CODON-BINDING DOMAIN-CONTAINING PROTEIN"/>
    <property type="match status" value="1"/>
</dbReference>